<dbReference type="GO" id="GO:0022857">
    <property type="term" value="F:transmembrane transporter activity"/>
    <property type="evidence" value="ECO:0007669"/>
    <property type="project" value="InterPro"/>
</dbReference>
<feature type="transmembrane region" description="Helical" evidence="1">
    <location>
        <begin position="109"/>
        <end position="133"/>
    </location>
</feature>
<keyword evidence="1" id="KW-0812">Transmembrane</keyword>
<feature type="transmembrane region" description="Helical" evidence="1">
    <location>
        <begin position="42"/>
        <end position="66"/>
    </location>
</feature>
<organism evidence="2 3">
    <name type="scientific">Candidatus Faecousia excrementigallinarum</name>
    <dbReference type="NCBI Taxonomy" id="2840806"/>
    <lineage>
        <taxon>Bacteria</taxon>
        <taxon>Bacillati</taxon>
        <taxon>Bacillota</taxon>
        <taxon>Clostridia</taxon>
        <taxon>Eubacteriales</taxon>
        <taxon>Oscillospiraceae</taxon>
        <taxon>Faecousia</taxon>
    </lineage>
</organism>
<name>A0A9D0Z2H4_9FIRM</name>
<comment type="caution">
    <text evidence="2">The sequence shown here is derived from an EMBL/GenBank/DDBJ whole genome shotgun (WGS) entry which is preliminary data.</text>
</comment>
<dbReference type="EMBL" id="DVFK01000069">
    <property type="protein sequence ID" value="HIQ67842.1"/>
    <property type="molecule type" value="Genomic_DNA"/>
</dbReference>
<sequence>MNTLSHVKKLVLTAVCAALCVVLPMLFHSFPNGGNIFLPMHIPVLLCGMMCSWPYGLVCGVLGPVISSLLTGMPPAAILPSMAVECAVYGCVTGLMLRFVRTGKPVIDLYISMVTAMVLGRVISGLVKAYILTPGISPFAWVTTSLVQGIPGICIQLVLLPLLVTMLTKAKLLPSRY</sequence>
<dbReference type="Proteomes" id="UP000886796">
    <property type="component" value="Unassembled WGS sequence"/>
</dbReference>
<dbReference type="Pfam" id="PF12822">
    <property type="entry name" value="ECF_trnsprt"/>
    <property type="match status" value="1"/>
</dbReference>
<gene>
    <name evidence="2" type="ORF">IAB74_04965</name>
</gene>
<keyword evidence="1" id="KW-0472">Membrane</keyword>
<accession>A0A9D0Z2H4</accession>
<reference evidence="2" key="2">
    <citation type="journal article" date="2021" name="PeerJ">
        <title>Extensive microbial diversity within the chicken gut microbiome revealed by metagenomics and culture.</title>
        <authorList>
            <person name="Gilroy R."/>
            <person name="Ravi A."/>
            <person name="Getino M."/>
            <person name="Pursley I."/>
            <person name="Horton D.L."/>
            <person name="Alikhan N.F."/>
            <person name="Baker D."/>
            <person name="Gharbi K."/>
            <person name="Hall N."/>
            <person name="Watson M."/>
            <person name="Adriaenssens E.M."/>
            <person name="Foster-Nyarko E."/>
            <person name="Jarju S."/>
            <person name="Secka A."/>
            <person name="Antonio M."/>
            <person name="Oren A."/>
            <person name="Chaudhuri R.R."/>
            <person name="La Ragione R."/>
            <person name="Hildebrand F."/>
            <person name="Pallen M.J."/>
        </authorList>
    </citation>
    <scope>NUCLEOTIDE SEQUENCE</scope>
    <source>
        <strain evidence="2">13361</strain>
    </source>
</reference>
<dbReference type="AlphaFoldDB" id="A0A9D0Z2H4"/>
<evidence type="ECO:0000313" key="2">
    <source>
        <dbReference type="EMBL" id="HIQ67842.1"/>
    </source>
</evidence>
<evidence type="ECO:0000256" key="1">
    <source>
        <dbReference type="SAM" id="Phobius"/>
    </source>
</evidence>
<proteinExistence type="predicted"/>
<reference evidence="2" key="1">
    <citation type="submission" date="2020-10" db="EMBL/GenBank/DDBJ databases">
        <authorList>
            <person name="Gilroy R."/>
        </authorList>
    </citation>
    <scope>NUCLEOTIDE SEQUENCE</scope>
    <source>
        <strain evidence="2">13361</strain>
    </source>
</reference>
<evidence type="ECO:0000313" key="3">
    <source>
        <dbReference type="Proteomes" id="UP000886796"/>
    </source>
</evidence>
<protein>
    <submittedName>
        <fullName evidence="2">ECF transporter S component</fullName>
    </submittedName>
</protein>
<keyword evidence="1" id="KW-1133">Transmembrane helix</keyword>
<dbReference type="InterPro" id="IPR024529">
    <property type="entry name" value="ECF_trnsprt_substrate-spec"/>
</dbReference>
<feature type="transmembrane region" description="Helical" evidence="1">
    <location>
        <begin position="139"/>
        <end position="167"/>
    </location>
</feature>
<feature type="transmembrane region" description="Helical" evidence="1">
    <location>
        <begin position="78"/>
        <end position="97"/>
    </location>
</feature>
<feature type="transmembrane region" description="Helical" evidence="1">
    <location>
        <begin position="12"/>
        <end position="30"/>
    </location>
</feature>
<dbReference type="Gene3D" id="1.10.1760.20">
    <property type="match status" value="1"/>
</dbReference>